<feature type="region of interest" description="Disordered" evidence="1">
    <location>
        <begin position="1"/>
        <end position="31"/>
    </location>
</feature>
<evidence type="ECO:0000313" key="4">
    <source>
        <dbReference type="Proteomes" id="UP000295244"/>
    </source>
</evidence>
<accession>A0A4R1BFC5</accession>
<dbReference type="AlphaFoldDB" id="A0A4R1BFC5"/>
<name>A0A4R1BFC5_9ACTN</name>
<gene>
    <name evidence="3" type="ORF">E0L93_11545</name>
</gene>
<keyword evidence="2" id="KW-1133">Transmembrane helix</keyword>
<dbReference type="RefSeq" id="WP_132692070.1">
    <property type="nucleotide sequence ID" value="NZ_SKBU01000020.1"/>
</dbReference>
<keyword evidence="2" id="KW-0812">Transmembrane</keyword>
<evidence type="ECO:0000256" key="2">
    <source>
        <dbReference type="SAM" id="Phobius"/>
    </source>
</evidence>
<comment type="caution">
    <text evidence="3">The sequence shown here is derived from an EMBL/GenBank/DDBJ whole genome shotgun (WGS) entry which is preliminary data.</text>
</comment>
<feature type="transmembrane region" description="Helical" evidence="2">
    <location>
        <begin position="38"/>
        <end position="62"/>
    </location>
</feature>
<evidence type="ECO:0008006" key="5">
    <source>
        <dbReference type="Google" id="ProtNLM"/>
    </source>
</evidence>
<sequence length="363" mass="39243">MAERRSRRSSTKPRSPSAARSRRPGEGRRPVRGRVRALPTWLTAILFVVMVFVSFSFIFFVARGCVASQEATEIRKYITGSDSILSDSAALGATRLQPLLEQAGGDPANLDAEALQAVADEQRVLYRQAMMNEDVPPEFADAHPYMVSALGIRVTATERLAGAAGEGPERYRQALTAAVEDFIVSDRIIEEHYLPASREALRRLEQESDQSYLYEPAAFMDYAALGVELEAPASASSAPASPDAVHGVEITEVLVAGQPLYPGGNVVLSGGDEPVFTVGVRNGGEVPEGDVPVEVVINTAMERQSQTATIRRLEAQETTLVEVSGFRPGQINETAEVTVEVGPVEYEEFLENNTLTGTVTFGI</sequence>
<evidence type="ECO:0000313" key="3">
    <source>
        <dbReference type="EMBL" id="TCJ15885.1"/>
    </source>
</evidence>
<dbReference type="Proteomes" id="UP000295244">
    <property type="component" value="Unassembled WGS sequence"/>
</dbReference>
<dbReference type="EMBL" id="SKBU01000020">
    <property type="protein sequence ID" value="TCJ15885.1"/>
    <property type="molecule type" value="Genomic_DNA"/>
</dbReference>
<reference evidence="3 4" key="1">
    <citation type="submission" date="2019-03" db="EMBL/GenBank/DDBJ databases">
        <title>Whole genome sequence of a novel Rubrobacter taiwanensis strain, isolated from Yellowstone National Park.</title>
        <authorList>
            <person name="Freed S."/>
            <person name="Ramaley R.F."/>
            <person name="Kyndt J.A."/>
        </authorList>
    </citation>
    <scope>NUCLEOTIDE SEQUENCE [LARGE SCALE GENOMIC DNA]</scope>
    <source>
        <strain evidence="3 4">Yellowstone</strain>
    </source>
</reference>
<evidence type="ECO:0000256" key="1">
    <source>
        <dbReference type="SAM" id="MobiDB-lite"/>
    </source>
</evidence>
<organism evidence="3 4">
    <name type="scientific">Rubrobacter taiwanensis</name>
    <dbReference type="NCBI Taxonomy" id="185139"/>
    <lineage>
        <taxon>Bacteria</taxon>
        <taxon>Bacillati</taxon>
        <taxon>Actinomycetota</taxon>
        <taxon>Rubrobacteria</taxon>
        <taxon>Rubrobacterales</taxon>
        <taxon>Rubrobacteraceae</taxon>
        <taxon>Rubrobacter</taxon>
    </lineage>
</organism>
<proteinExistence type="predicted"/>
<keyword evidence="2" id="KW-0472">Membrane</keyword>
<protein>
    <recommendedName>
        <fullName evidence="5">CARDB domain-containing protein</fullName>
    </recommendedName>
</protein>
<feature type="compositionally biased region" description="Basic residues" evidence="1">
    <location>
        <begin position="1"/>
        <end position="11"/>
    </location>
</feature>
<dbReference type="OrthoDB" id="5241445at2"/>
<keyword evidence="4" id="KW-1185">Reference proteome</keyword>